<organism evidence="2 3">
    <name type="scientific">Cyclotella cryptica</name>
    <dbReference type="NCBI Taxonomy" id="29204"/>
    <lineage>
        <taxon>Eukaryota</taxon>
        <taxon>Sar</taxon>
        <taxon>Stramenopiles</taxon>
        <taxon>Ochrophyta</taxon>
        <taxon>Bacillariophyta</taxon>
        <taxon>Coscinodiscophyceae</taxon>
        <taxon>Thalassiosirophycidae</taxon>
        <taxon>Stephanodiscales</taxon>
        <taxon>Stephanodiscaceae</taxon>
        <taxon>Cyclotella</taxon>
    </lineage>
</organism>
<feature type="region of interest" description="Disordered" evidence="1">
    <location>
        <begin position="1"/>
        <end position="39"/>
    </location>
</feature>
<keyword evidence="3" id="KW-1185">Reference proteome</keyword>
<feature type="compositionally biased region" description="Polar residues" evidence="1">
    <location>
        <begin position="10"/>
        <end position="21"/>
    </location>
</feature>
<protein>
    <submittedName>
        <fullName evidence="2">Uncharacterized protein</fullName>
    </submittedName>
</protein>
<evidence type="ECO:0000256" key="1">
    <source>
        <dbReference type="SAM" id="MobiDB-lite"/>
    </source>
</evidence>
<accession>A0ABD3NNC1</accession>
<dbReference type="Proteomes" id="UP001516023">
    <property type="component" value="Unassembled WGS sequence"/>
</dbReference>
<dbReference type="AlphaFoldDB" id="A0ABD3NNC1"/>
<dbReference type="EMBL" id="JABMIG020000454">
    <property type="protein sequence ID" value="KAL3777289.1"/>
    <property type="molecule type" value="Genomic_DNA"/>
</dbReference>
<evidence type="ECO:0000313" key="3">
    <source>
        <dbReference type="Proteomes" id="UP001516023"/>
    </source>
</evidence>
<reference evidence="2 3" key="1">
    <citation type="journal article" date="2020" name="G3 (Bethesda)">
        <title>Improved Reference Genome for Cyclotella cryptica CCMP332, a Model for Cell Wall Morphogenesis, Salinity Adaptation, and Lipid Production in Diatoms (Bacillariophyta).</title>
        <authorList>
            <person name="Roberts W.R."/>
            <person name="Downey K.M."/>
            <person name="Ruck E.C."/>
            <person name="Traller J.C."/>
            <person name="Alverson A.J."/>
        </authorList>
    </citation>
    <scope>NUCLEOTIDE SEQUENCE [LARGE SCALE GENOMIC DNA]</scope>
    <source>
        <strain evidence="2 3">CCMP332</strain>
    </source>
</reference>
<comment type="caution">
    <text evidence="2">The sequence shown here is derived from an EMBL/GenBank/DDBJ whole genome shotgun (WGS) entry which is preliminary data.</text>
</comment>
<gene>
    <name evidence="2" type="ORF">HJC23_001500</name>
</gene>
<proteinExistence type="predicted"/>
<evidence type="ECO:0000313" key="2">
    <source>
        <dbReference type="EMBL" id="KAL3777289.1"/>
    </source>
</evidence>
<name>A0ABD3NNC1_9STRA</name>
<sequence length="107" mass="12320">MSPFHRKIGTKTTEQQQGNTAQRKRIGLSQMADKKPEAAPRKTELVEVFRVSIAFYCYRPRKTHSHQSFYEYLFCFFFVKRFSGGQKLLNEGPSSYLSRELGSSGGM</sequence>